<dbReference type="InterPro" id="IPR053006">
    <property type="entry name" value="Meiosis_regulatory"/>
</dbReference>
<dbReference type="InterPro" id="IPR018306">
    <property type="entry name" value="Phage_T5_Orf172_DNA-bd"/>
</dbReference>
<reference evidence="3 4" key="1">
    <citation type="submission" date="2016-04" db="EMBL/GenBank/DDBJ databases">
        <title>Multiple horizontal gene transfer events from other fungi enriched the ability of the initially mycotrophic fungus Trichoderma (Ascomycota) to feed on dead plant biomass.</title>
        <authorList>
            <person name="Atanasova L."/>
            <person name="Chenthamara K."/>
            <person name="Zhang J."/>
            <person name="Grujic M."/>
            <person name="Henrissat B."/>
            <person name="Kuo A."/>
            <person name="Aertz A."/>
            <person name="Salamov A."/>
            <person name="Lipzen A."/>
            <person name="Labutti K."/>
            <person name="Barry K."/>
            <person name="Miao Y."/>
            <person name="Rahimi M.J."/>
            <person name="Shen Q."/>
            <person name="Grigoriev I.V."/>
            <person name="Kubicek C.P."/>
            <person name="Druzhinina I.S."/>
        </authorList>
    </citation>
    <scope>NUCLEOTIDE SEQUENCE [LARGE SCALE GENOMIC DNA]</scope>
    <source>
        <strain evidence="3 4">NJAU 4742</strain>
    </source>
</reference>
<accession>A0A1T3CVS4</accession>
<evidence type="ECO:0000313" key="4">
    <source>
        <dbReference type="Proteomes" id="UP000191004"/>
    </source>
</evidence>
<dbReference type="Pfam" id="PF10544">
    <property type="entry name" value="T5orf172"/>
    <property type="match status" value="1"/>
</dbReference>
<protein>
    <recommendedName>
        <fullName evidence="2">Bacteriophage T5 Orf172 DNA-binding domain-containing protein</fullName>
    </recommendedName>
</protein>
<feature type="compositionally biased region" description="Basic and acidic residues" evidence="1">
    <location>
        <begin position="455"/>
        <end position="465"/>
    </location>
</feature>
<gene>
    <name evidence="3" type="ORF">A0O28_0073940</name>
</gene>
<proteinExistence type="predicted"/>
<feature type="compositionally biased region" description="Acidic residues" evidence="1">
    <location>
        <begin position="70"/>
        <end position="118"/>
    </location>
</feature>
<dbReference type="PANTHER" id="PTHR28094">
    <property type="entry name" value="MEIOTICALLY UP-REGULATED GENE 113 PROTEIN"/>
    <property type="match status" value="1"/>
</dbReference>
<sequence>MKRFIALTHCTGRHLEDALKAFNKWKAHRKAVVSNPLPMTPSRSATPEADLLEPLSDSSDEVSSILVNEDSGDDDSGDYDSGDDDSEDDEPGDDDSEEDDSEEEDSEEEDSGDDDSGDDGPVFDSYVTEKMKNLKFDTSGQTIQAETDNSCSDEAEAQSEKLEMLGVAHYPVKGMGYDAKKIYNTIRKPLHPNSMSGGIVYILEHTEISGLFKIGYTGRSAYKRLKQPGNCYHVKTRPIHETEGGKFTGAHQAERVAHAILDHKRIRFYECPHCVGYHKEWFLVSRKEACSAVKLAEQWLKMPAYALHQQEGEYKLTPNGDTAFQLMFPFSIPKMRALIGKAGKSDNDSDSGPNATSAATARKKGANVSSAAKRKIPRIFVNGGETIMPSVEFNLRERSPVRGVGDKKAGFQIKIEEVCERRESRSRATTPEGNFIIVSEQTTIRRRRVSVSNHEQNDGAFDLKDKRKRGTAAAKG</sequence>
<dbReference type="OrthoDB" id="4719713at2759"/>
<feature type="region of interest" description="Disordered" evidence="1">
    <location>
        <begin position="447"/>
        <end position="476"/>
    </location>
</feature>
<feature type="region of interest" description="Disordered" evidence="1">
    <location>
        <begin position="341"/>
        <end position="369"/>
    </location>
</feature>
<evidence type="ECO:0000313" key="3">
    <source>
        <dbReference type="EMBL" id="OPB45188.1"/>
    </source>
</evidence>
<dbReference type="AlphaFoldDB" id="A0A1T3CVS4"/>
<comment type="caution">
    <text evidence="3">The sequence shown here is derived from an EMBL/GenBank/DDBJ whole genome shotgun (WGS) entry which is preliminary data.</text>
</comment>
<evidence type="ECO:0000259" key="2">
    <source>
        <dbReference type="SMART" id="SM00974"/>
    </source>
</evidence>
<evidence type="ECO:0000256" key="1">
    <source>
        <dbReference type="SAM" id="MobiDB-lite"/>
    </source>
</evidence>
<dbReference type="PANTHER" id="PTHR28094:SF1">
    <property type="entry name" value="MEIOTICALLY UP-REGULATED GENE 113 PROTEIN"/>
    <property type="match status" value="1"/>
</dbReference>
<feature type="domain" description="Bacteriophage T5 Orf172 DNA-binding" evidence="2">
    <location>
        <begin position="206"/>
        <end position="296"/>
    </location>
</feature>
<dbReference type="SMART" id="SM00974">
    <property type="entry name" value="T5orf172"/>
    <property type="match status" value="1"/>
</dbReference>
<dbReference type="EMBL" id="LVVK01000005">
    <property type="protein sequence ID" value="OPB45188.1"/>
    <property type="molecule type" value="Genomic_DNA"/>
</dbReference>
<feature type="region of interest" description="Disordered" evidence="1">
    <location>
        <begin position="32"/>
        <end position="124"/>
    </location>
</feature>
<keyword evidence="4" id="KW-1185">Reference proteome</keyword>
<organism evidence="3 4">
    <name type="scientific">Trichoderma guizhouense</name>
    <dbReference type="NCBI Taxonomy" id="1491466"/>
    <lineage>
        <taxon>Eukaryota</taxon>
        <taxon>Fungi</taxon>
        <taxon>Dikarya</taxon>
        <taxon>Ascomycota</taxon>
        <taxon>Pezizomycotina</taxon>
        <taxon>Sordariomycetes</taxon>
        <taxon>Hypocreomycetidae</taxon>
        <taxon>Hypocreales</taxon>
        <taxon>Hypocreaceae</taxon>
        <taxon>Trichoderma</taxon>
    </lineage>
</organism>
<dbReference type="Proteomes" id="UP000191004">
    <property type="component" value="Unassembled WGS sequence"/>
</dbReference>
<feature type="compositionally biased region" description="Polar residues" evidence="1">
    <location>
        <begin position="350"/>
        <end position="359"/>
    </location>
</feature>
<name>A0A1T3CVS4_9HYPO</name>